<comment type="caution">
    <text evidence="2">The sequence shown here is derived from an EMBL/GenBank/DDBJ whole genome shotgun (WGS) entry which is preliminary data.</text>
</comment>
<evidence type="ECO:0000256" key="1">
    <source>
        <dbReference type="SAM" id="SignalP"/>
    </source>
</evidence>
<evidence type="ECO:0000313" key="2">
    <source>
        <dbReference type="EMBL" id="RAQ29173.1"/>
    </source>
</evidence>
<accession>A0A328UI93</accession>
<dbReference type="Proteomes" id="UP000249377">
    <property type="component" value="Unassembled WGS sequence"/>
</dbReference>
<evidence type="ECO:0000313" key="3">
    <source>
        <dbReference type="Proteomes" id="UP000249377"/>
    </source>
</evidence>
<organism evidence="2 3">
    <name type="scientific">Hydrogeniiclostridium mannosilyticum</name>
    <dbReference type="NCBI Taxonomy" id="2764322"/>
    <lineage>
        <taxon>Bacteria</taxon>
        <taxon>Bacillati</taxon>
        <taxon>Bacillota</taxon>
        <taxon>Clostridia</taxon>
        <taxon>Eubacteriales</taxon>
        <taxon>Acutalibacteraceae</taxon>
        <taxon>Hydrogeniiclostridium</taxon>
    </lineage>
</organism>
<dbReference type="RefSeq" id="WP_112332404.1">
    <property type="nucleotide sequence ID" value="NZ_QLYR01000003.1"/>
</dbReference>
<protein>
    <submittedName>
        <fullName evidence="2">Uncharacterized protein</fullName>
    </submittedName>
</protein>
<gene>
    <name evidence="2" type="ORF">DPQ25_06700</name>
</gene>
<sequence>MKNSLKKLTALMLSAVLLASVTIVSAAEPAQAPQHPLVQNSLLEADGSVDLNADEIQPRFAIFSHVTVGITPTNRVIRYQAGVECLPFTSNCGITGSLQRWNGSSWVEFRSWEVSRNSAIAALDKYVSVPAGDYCGVAYFSATFGDQTEYTQLATAKKTVS</sequence>
<feature type="signal peptide" evidence="1">
    <location>
        <begin position="1"/>
        <end position="26"/>
    </location>
</feature>
<keyword evidence="1" id="KW-0732">Signal</keyword>
<proteinExistence type="predicted"/>
<dbReference type="EMBL" id="QLYR01000003">
    <property type="protein sequence ID" value="RAQ29173.1"/>
    <property type="molecule type" value="Genomic_DNA"/>
</dbReference>
<feature type="chain" id="PRO_5016378472" evidence="1">
    <location>
        <begin position="27"/>
        <end position="161"/>
    </location>
</feature>
<name>A0A328UI93_9FIRM</name>
<keyword evidence="3" id="KW-1185">Reference proteome</keyword>
<dbReference type="AlphaFoldDB" id="A0A328UI93"/>
<reference evidence="2 3" key="1">
    <citation type="submission" date="2018-06" db="EMBL/GenBank/DDBJ databases">
        <title>Noncontiguous genome sequence of Ruminococcaceae bacterium ASD2818.</title>
        <authorList>
            <person name="Chaplin A.V."/>
            <person name="Sokolova S.R."/>
            <person name="Kochetkova T.O."/>
            <person name="Goltsov A.Y."/>
            <person name="Trofimov D.Y."/>
            <person name="Efimov B.A."/>
        </authorList>
    </citation>
    <scope>NUCLEOTIDE SEQUENCE [LARGE SCALE GENOMIC DNA]</scope>
    <source>
        <strain evidence="2 3">ASD2818</strain>
    </source>
</reference>